<evidence type="ECO:0000313" key="2">
    <source>
        <dbReference type="EMBL" id="RAL16630.1"/>
    </source>
</evidence>
<gene>
    <name evidence="2" type="ORF">BO97DRAFT_410995</name>
</gene>
<reference evidence="2 3" key="1">
    <citation type="submission" date="2018-02" db="EMBL/GenBank/DDBJ databases">
        <title>The genomes of Aspergillus section Nigri reveals drivers in fungal speciation.</title>
        <authorList>
            <consortium name="DOE Joint Genome Institute"/>
            <person name="Vesth T.C."/>
            <person name="Nybo J."/>
            <person name="Theobald S."/>
            <person name="Brandl J."/>
            <person name="Frisvad J.C."/>
            <person name="Nielsen K.F."/>
            <person name="Lyhne E.K."/>
            <person name="Kogle M.E."/>
            <person name="Kuo A."/>
            <person name="Riley R."/>
            <person name="Clum A."/>
            <person name="Nolan M."/>
            <person name="Lipzen A."/>
            <person name="Salamov A."/>
            <person name="Henrissat B."/>
            <person name="Wiebenga A."/>
            <person name="De vries R.P."/>
            <person name="Grigoriev I.V."/>
            <person name="Mortensen U.H."/>
            <person name="Andersen M.R."/>
            <person name="Baker S.E."/>
        </authorList>
    </citation>
    <scope>NUCLEOTIDE SEQUENCE [LARGE SCALE GENOMIC DNA]</scope>
    <source>
        <strain evidence="2 3">CBS 101889</strain>
    </source>
</reference>
<evidence type="ECO:0000313" key="3">
    <source>
        <dbReference type="Proteomes" id="UP000248961"/>
    </source>
</evidence>
<feature type="transmembrane region" description="Helical" evidence="1">
    <location>
        <begin position="146"/>
        <end position="172"/>
    </location>
</feature>
<dbReference type="VEuPathDB" id="FungiDB:BO97DRAFT_410995"/>
<keyword evidence="3" id="KW-1185">Reference proteome</keyword>
<evidence type="ECO:0000256" key="1">
    <source>
        <dbReference type="SAM" id="Phobius"/>
    </source>
</evidence>
<dbReference type="OrthoDB" id="3596006at2759"/>
<dbReference type="RefSeq" id="XP_025555784.1">
    <property type="nucleotide sequence ID" value="XM_025696161.1"/>
</dbReference>
<dbReference type="GeneID" id="37200450"/>
<feature type="transmembrane region" description="Helical" evidence="1">
    <location>
        <begin position="48"/>
        <end position="74"/>
    </location>
</feature>
<organism evidence="2 3">
    <name type="scientific">Aspergillus homomorphus (strain CBS 101889)</name>
    <dbReference type="NCBI Taxonomy" id="1450537"/>
    <lineage>
        <taxon>Eukaryota</taxon>
        <taxon>Fungi</taxon>
        <taxon>Dikarya</taxon>
        <taxon>Ascomycota</taxon>
        <taxon>Pezizomycotina</taxon>
        <taxon>Eurotiomycetes</taxon>
        <taxon>Eurotiomycetidae</taxon>
        <taxon>Eurotiales</taxon>
        <taxon>Aspergillaceae</taxon>
        <taxon>Aspergillus</taxon>
        <taxon>Aspergillus subgen. Circumdati</taxon>
    </lineage>
</organism>
<keyword evidence="1" id="KW-1133">Transmembrane helix</keyword>
<accession>A0A395I8N2</accession>
<sequence length="201" mass="22026">MRQFISFPLASGVLFSIIGFALGAVTLSDYLNQRNYLLHIVPKAEVHYLVYVAAVSYNTCASCFSFLVLGLILVIHITRRDVDRRIPIAAVFLTGVLGLANALTMTIITATKTVSFGDSVGPHVTTYLDEAADSDGVPLLYRNDSAAIATVVFAWLGWLSSIAECVLLHLSLKTTTERQQSMDFEGDKTTWSQHSIKHDEA</sequence>
<dbReference type="AlphaFoldDB" id="A0A395I8N2"/>
<proteinExistence type="predicted"/>
<dbReference type="EMBL" id="KZ824269">
    <property type="protein sequence ID" value="RAL16630.1"/>
    <property type="molecule type" value="Genomic_DNA"/>
</dbReference>
<keyword evidence="1" id="KW-0812">Transmembrane</keyword>
<feature type="transmembrane region" description="Helical" evidence="1">
    <location>
        <begin position="7"/>
        <end position="28"/>
    </location>
</feature>
<name>A0A395I8N2_ASPHC</name>
<protein>
    <submittedName>
        <fullName evidence="2">Uncharacterized protein</fullName>
    </submittedName>
</protein>
<keyword evidence="1" id="KW-0472">Membrane</keyword>
<feature type="transmembrane region" description="Helical" evidence="1">
    <location>
        <begin position="86"/>
        <end position="108"/>
    </location>
</feature>
<dbReference type="Proteomes" id="UP000248961">
    <property type="component" value="Unassembled WGS sequence"/>
</dbReference>